<accession>A0A2A5T8L4</accession>
<keyword evidence="3" id="KW-0233">DNA recombination</keyword>
<feature type="domain" description="Recombinase" evidence="8">
    <location>
        <begin position="197"/>
        <end position="298"/>
    </location>
</feature>
<dbReference type="PANTHER" id="PTHR30461">
    <property type="entry name" value="DNA-INVERTASE FROM LAMBDOID PROPHAGE"/>
    <property type="match status" value="1"/>
</dbReference>
<keyword evidence="2" id="KW-0238">DNA-binding</keyword>
<evidence type="ECO:0000313" key="10">
    <source>
        <dbReference type="Proteomes" id="UP000218387"/>
    </source>
</evidence>
<proteinExistence type="predicted"/>
<evidence type="ECO:0000313" key="9">
    <source>
        <dbReference type="EMBL" id="QCT71967.1"/>
    </source>
</evidence>
<sequence>MIYTKPRGLIYILRQDYYIRPPGKTQYRVFLYLFLGGTDMKHVGLYIRVSTEEQTENYSIPEQRERLENFCKAKDWLVVDEYIDGGYSGAKLDRPAVQKMITDAGTGTIDTVLVWKLDRLSRSQKDMLYLIEDVFIPNSVDFVSLNESLDTGTAFGRAMIGILSAFAQLEREQIKERTMMGRIARAKSGLVMGPTAPYGYRYVDGQLIVDEYEASIVREIYDLYLQGYGMEKVSNMLYEKMQLTSASGYAAVRRILSRPTYAGLVHYSGEVYPGQHEKIIDVDMWKRVQEKREHSRNYQRGKRQKHLLTGMIYCKRCGAKYAYHVHSGNNYYDRYMCYSVCRSRKELIKDPHCDNTKYLAAELEQLIIAQIKELALDESKFNKVIQKRIEAPDPTQAMQKQIKEIDKQINNFMDLYQYGKVPVETINERIEKLTQEKSAIEKSIRELNIKPIPKREDYEPTLSRVDSIFETGSADEQRAAVRNLIDHIDIDGENVVIHWVFE</sequence>
<evidence type="ECO:0000256" key="5">
    <source>
        <dbReference type="PROSITE-ProRule" id="PRU10137"/>
    </source>
</evidence>
<feature type="active site" description="O-(5'-phospho-DNA)-serine intermediate" evidence="4 5">
    <location>
        <position position="50"/>
    </location>
</feature>
<keyword evidence="6" id="KW-0175">Coiled coil</keyword>
<dbReference type="EMBL" id="CP029487">
    <property type="protein sequence ID" value="QCT71967.1"/>
    <property type="molecule type" value="Genomic_DNA"/>
</dbReference>
<dbReference type="InterPro" id="IPR050639">
    <property type="entry name" value="SSR_resolvase"/>
</dbReference>
<dbReference type="AlphaFoldDB" id="A0A2A5T8L4"/>
<evidence type="ECO:0000259" key="8">
    <source>
        <dbReference type="PROSITE" id="PS51737"/>
    </source>
</evidence>
<reference evidence="9 10" key="1">
    <citation type="submission" date="2018-05" db="EMBL/GenBank/DDBJ databases">
        <title>Genome comparison of Eubacterium sp.</title>
        <authorList>
            <person name="Feng Y."/>
            <person name="Sanchez-Andrea I."/>
            <person name="Stams A.J.M."/>
            <person name="De Vos W.M."/>
        </authorList>
    </citation>
    <scope>NUCLEOTIDE SEQUENCE [LARGE SCALE GENOMIC DNA]</scope>
    <source>
        <strain evidence="9 10">YI</strain>
    </source>
</reference>
<dbReference type="Pfam" id="PF07508">
    <property type="entry name" value="Recombinase"/>
    <property type="match status" value="1"/>
</dbReference>
<evidence type="ECO:0000259" key="7">
    <source>
        <dbReference type="PROSITE" id="PS51736"/>
    </source>
</evidence>
<evidence type="ECO:0000256" key="6">
    <source>
        <dbReference type="SAM" id="Coils"/>
    </source>
</evidence>
<name>A0A2A5T8L4_EUBML</name>
<dbReference type="PANTHER" id="PTHR30461:SF23">
    <property type="entry name" value="DNA RECOMBINASE-RELATED"/>
    <property type="match status" value="1"/>
</dbReference>
<keyword evidence="1" id="KW-0229">DNA integration</keyword>
<gene>
    <name evidence="9" type="ORF">CPZ25_011735</name>
</gene>
<evidence type="ECO:0000256" key="1">
    <source>
        <dbReference type="ARBA" id="ARBA00022908"/>
    </source>
</evidence>
<dbReference type="PROSITE" id="PS00397">
    <property type="entry name" value="RECOMBINASES_1"/>
    <property type="match status" value="1"/>
</dbReference>
<dbReference type="GO" id="GO:0000150">
    <property type="term" value="F:DNA strand exchange activity"/>
    <property type="evidence" value="ECO:0007669"/>
    <property type="project" value="InterPro"/>
</dbReference>
<dbReference type="PROSITE" id="PS51737">
    <property type="entry name" value="RECOMBINASE_DNA_BIND"/>
    <property type="match status" value="1"/>
</dbReference>
<evidence type="ECO:0000256" key="2">
    <source>
        <dbReference type="ARBA" id="ARBA00023125"/>
    </source>
</evidence>
<dbReference type="Gene3D" id="3.90.1750.20">
    <property type="entry name" value="Putative Large Serine Recombinase, Chain B, Domain 2"/>
    <property type="match status" value="1"/>
</dbReference>
<organism evidence="9 10">
    <name type="scientific">Eubacterium maltosivorans</name>
    <dbReference type="NCBI Taxonomy" id="2041044"/>
    <lineage>
        <taxon>Bacteria</taxon>
        <taxon>Bacillati</taxon>
        <taxon>Bacillota</taxon>
        <taxon>Clostridia</taxon>
        <taxon>Eubacteriales</taxon>
        <taxon>Eubacteriaceae</taxon>
        <taxon>Eubacterium</taxon>
    </lineage>
</organism>
<dbReference type="KEGG" id="emt:CPZ25_011735"/>
<feature type="coiled-coil region" evidence="6">
    <location>
        <begin position="423"/>
        <end position="450"/>
    </location>
</feature>
<evidence type="ECO:0000256" key="3">
    <source>
        <dbReference type="ARBA" id="ARBA00023172"/>
    </source>
</evidence>
<dbReference type="InterPro" id="IPR038109">
    <property type="entry name" value="DNA_bind_recomb_sf"/>
</dbReference>
<dbReference type="Proteomes" id="UP000218387">
    <property type="component" value="Chromosome"/>
</dbReference>
<dbReference type="GO" id="GO:0015074">
    <property type="term" value="P:DNA integration"/>
    <property type="evidence" value="ECO:0007669"/>
    <property type="project" value="UniProtKB-KW"/>
</dbReference>
<protein>
    <submittedName>
        <fullName evidence="9">Recombinase family protein</fullName>
    </submittedName>
</protein>
<dbReference type="SMART" id="SM00857">
    <property type="entry name" value="Resolvase"/>
    <property type="match status" value="1"/>
</dbReference>
<dbReference type="Gene3D" id="3.40.50.1390">
    <property type="entry name" value="Resolvase, N-terminal catalytic domain"/>
    <property type="match status" value="1"/>
</dbReference>
<keyword evidence="10" id="KW-1185">Reference proteome</keyword>
<dbReference type="InterPro" id="IPR036162">
    <property type="entry name" value="Resolvase-like_N_sf"/>
</dbReference>
<dbReference type="InterPro" id="IPR025827">
    <property type="entry name" value="Zn_ribbon_recom_dom"/>
</dbReference>
<dbReference type="PROSITE" id="PS51736">
    <property type="entry name" value="RECOMBINASES_3"/>
    <property type="match status" value="1"/>
</dbReference>
<dbReference type="GO" id="GO:0003677">
    <property type="term" value="F:DNA binding"/>
    <property type="evidence" value="ECO:0007669"/>
    <property type="project" value="UniProtKB-KW"/>
</dbReference>
<feature type="domain" description="Resolvase/invertase-type recombinase catalytic" evidence="7">
    <location>
        <begin position="42"/>
        <end position="189"/>
    </location>
</feature>
<dbReference type="InterPro" id="IPR006119">
    <property type="entry name" value="Resolv_N"/>
</dbReference>
<dbReference type="SUPFAM" id="SSF53041">
    <property type="entry name" value="Resolvase-like"/>
    <property type="match status" value="1"/>
</dbReference>
<dbReference type="Pfam" id="PF13408">
    <property type="entry name" value="Zn_ribbon_recom"/>
    <property type="match status" value="1"/>
</dbReference>
<dbReference type="InterPro" id="IPR006118">
    <property type="entry name" value="Recombinase_CS"/>
</dbReference>
<dbReference type="CDD" id="cd00338">
    <property type="entry name" value="Ser_Recombinase"/>
    <property type="match status" value="1"/>
</dbReference>
<dbReference type="Pfam" id="PF00239">
    <property type="entry name" value="Resolvase"/>
    <property type="match status" value="1"/>
</dbReference>
<evidence type="ECO:0000256" key="4">
    <source>
        <dbReference type="PIRSR" id="PIRSR606118-50"/>
    </source>
</evidence>
<dbReference type="InterPro" id="IPR011109">
    <property type="entry name" value="DNA_bind_recombinase_dom"/>
</dbReference>